<organism evidence="2 3">
    <name type="scientific">Pedobacter hartonius</name>
    <dbReference type="NCBI Taxonomy" id="425514"/>
    <lineage>
        <taxon>Bacteria</taxon>
        <taxon>Pseudomonadati</taxon>
        <taxon>Bacteroidota</taxon>
        <taxon>Sphingobacteriia</taxon>
        <taxon>Sphingobacteriales</taxon>
        <taxon>Sphingobacteriaceae</taxon>
        <taxon>Pedobacter</taxon>
    </lineage>
</organism>
<protein>
    <submittedName>
        <fullName evidence="2">Uncharacterized protein</fullName>
    </submittedName>
</protein>
<feature type="signal peptide" evidence="1">
    <location>
        <begin position="1"/>
        <end position="19"/>
    </location>
</feature>
<evidence type="ECO:0000256" key="1">
    <source>
        <dbReference type="SAM" id="SignalP"/>
    </source>
</evidence>
<gene>
    <name evidence="2" type="ORF">SAMN05443550_102434</name>
</gene>
<evidence type="ECO:0000313" key="3">
    <source>
        <dbReference type="Proteomes" id="UP000198850"/>
    </source>
</evidence>
<dbReference type="EMBL" id="FNRA01000002">
    <property type="protein sequence ID" value="SEA25379.1"/>
    <property type="molecule type" value="Genomic_DNA"/>
</dbReference>
<keyword evidence="3" id="KW-1185">Reference proteome</keyword>
<dbReference type="Proteomes" id="UP000198850">
    <property type="component" value="Unassembled WGS sequence"/>
</dbReference>
<name>A0A1H3ZNM1_9SPHI</name>
<keyword evidence="1" id="KW-0732">Signal</keyword>
<accession>A0A1H3ZNM1</accession>
<reference evidence="2 3" key="1">
    <citation type="submission" date="2016-10" db="EMBL/GenBank/DDBJ databases">
        <authorList>
            <person name="de Groot N.N."/>
        </authorList>
    </citation>
    <scope>NUCLEOTIDE SEQUENCE [LARGE SCALE GENOMIC DNA]</scope>
    <source>
        <strain evidence="2 3">DSM 19033</strain>
    </source>
</reference>
<dbReference type="AlphaFoldDB" id="A0A1H3ZNM1"/>
<dbReference type="RefSeq" id="WP_090555570.1">
    <property type="nucleotide sequence ID" value="NZ_FNRA01000002.1"/>
</dbReference>
<evidence type="ECO:0000313" key="2">
    <source>
        <dbReference type="EMBL" id="SEA25379.1"/>
    </source>
</evidence>
<sequence length="169" mass="18836">MKISTLLFFVLFTTFSFQSSESKAQFDTYTLRLYLEGTYSGNSYPIATFTNILGTPSGPSSTFILGLNSPCNLTDFPWSPGVGTLNDLAASAMLDANAAGIRFTFYKNSGRDLSRGHTIVITKKAFVGYNLRTFERSFEDEFVKVYFNYGNNGYEEMNGEVSSLIVEKF</sequence>
<feature type="chain" id="PRO_5011462107" evidence="1">
    <location>
        <begin position="20"/>
        <end position="169"/>
    </location>
</feature>
<proteinExistence type="predicted"/>